<name>A0A1G1V6E2_9BACT</name>
<dbReference type="InterPro" id="IPR038740">
    <property type="entry name" value="BioF2-like_GNAT_dom"/>
</dbReference>
<comment type="caution">
    <text evidence="8">The sequence shown here is derived from an EMBL/GenBank/DDBJ whole genome shotgun (WGS) entry which is preliminary data.</text>
</comment>
<dbReference type="STRING" id="1797516.A3D26_01540"/>
<dbReference type="Gene3D" id="3.40.630.30">
    <property type="match status" value="2"/>
</dbReference>
<dbReference type="GO" id="GO:0071555">
    <property type="term" value="P:cell wall organization"/>
    <property type="evidence" value="ECO:0007669"/>
    <property type="project" value="UniProtKB-KW"/>
</dbReference>
<dbReference type="InterPro" id="IPR003447">
    <property type="entry name" value="FEMABX"/>
</dbReference>
<evidence type="ECO:0000256" key="3">
    <source>
        <dbReference type="ARBA" id="ARBA00022960"/>
    </source>
</evidence>
<comment type="similarity">
    <text evidence="1">Belongs to the FemABX family.</text>
</comment>
<feature type="domain" description="BioF2-like acetyltransferase" evidence="7">
    <location>
        <begin position="155"/>
        <end position="281"/>
    </location>
</feature>
<dbReference type="Pfam" id="PF13480">
    <property type="entry name" value="Acetyltransf_6"/>
    <property type="match status" value="1"/>
</dbReference>
<dbReference type="InterPro" id="IPR016181">
    <property type="entry name" value="Acyl_CoA_acyltransferase"/>
</dbReference>
<dbReference type="EMBL" id="MHBZ01000029">
    <property type="protein sequence ID" value="OGY10822.1"/>
    <property type="molecule type" value="Genomic_DNA"/>
</dbReference>
<keyword evidence="2" id="KW-0808">Transferase</keyword>
<accession>A0A1G1V6E2</accession>
<dbReference type="GO" id="GO:0009252">
    <property type="term" value="P:peptidoglycan biosynthetic process"/>
    <property type="evidence" value="ECO:0007669"/>
    <property type="project" value="UniProtKB-KW"/>
</dbReference>
<dbReference type="Proteomes" id="UP000178319">
    <property type="component" value="Unassembled WGS sequence"/>
</dbReference>
<evidence type="ECO:0000256" key="5">
    <source>
        <dbReference type="ARBA" id="ARBA00023315"/>
    </source>
</evidence>
<proteinExistence type="inferred from homology"/>
<evidence type="ECO:0000259" key="7">
    <source>
        <dbReference type="Pfam" id="PF13480"/>
    </source>
</evidence>
<dbReference type="GO" id="GO:0008360">
    <property type="term" value="P:regulation of cell shape"/>
    <property type="evidence" value="ECO:0007669"/>
    <property type="project" value="UniProtKB-KW"/>
</dbReference>
<protein>
    <recommendedName>
        <fullName evidence="7">BioF2-like acetyltransferase domain-containing protein</fullName>
    </recommendedName>
</protein>
<dbReference type="AlphaFoldDB" id="A0A1G1V6E2"/>
<sequence length="339" mass="39839">MRFVRLLTDHDKASFDRISTHPVQSWEWGDFRKEYGNRVVRVGVFIQRGKRDLERLVEGHQITIHRLPHTSYSVAMLLKGPVPSGQVVEFLKDFGKKEKIVFFRTEPNLINSGKISRFLVNNGFVTGRRFFTKSTFWVDLGKSEEELLGGFHPKTRYNIRVAERHGVRVVEEDTRKAFEKYLTLTEQTAGRQNFFAHTERYHKLMWKHLCPSGIAHLLSAKYQGKTLISWIMFVWHDTLYYPYGASSDKHRNVMAANLMMWEAIKFGKSLGLRKFDLWGREEGRGFTKFKEGYNPEVVEFVGTWDLVISKKLYPVYRAVEDIRWKLLKLPLPFPKPSFR</sequence>
<evidence type="ECO:0000313" key="9">
    <source>
        <dbReference type="Proteomes" id="UP000178319"/>
    </source>
</evidence>
<evidence type="ECO:0000313" key="8">
    <source>
        <dbReference type="EMBL" id="OGY10822.1"/>
    </source>
</evidence>
<dbReference type="GO" id="GO:0016755">
    <property type="term" value="F:aminoacyltransferase activity"/>
    <property type="evidence" value="ECO:0007669"/>
    <property type="project" value="InterPro"/>
</dbReference>
<dbReference type="InterPro" id="IPR050644">
    <property type="entry name" value="PG_Glycine_Bridge_Synth"/>
</dbReference>
<evidence type="ECO:0000256" key="6">
    <source>
        <dbReference type="ARBA" id="ARBA00023316"/>
    </source>
</evidence>
<gene>
    <name evidence="8" type="ORF">A3D26_01540</name>
</gene>
<keyword evidence="4" id="KW-0573">Peptidoglycan synthesis</keyword>
<evidence type="ECO:0000256" key="2">
    <source>
        <dbReference type="ARBA" id="ARBA00022679"/>
    </source>
</evidence>
<evidence type="ECO:0000256" key="1">
    <source>
        <dbReference type="ARBA" id="ARBA00009943"/>
    </source>
</evidence>
<dbReference type="PANTHER" id="PTHR36174:SF1">
    <property type="entry name" value="LIPID II:GLYCINE GLYCYLTRANSFERASE"/>
    <property type="match status" value="1"/>
</dbReference>
<dbReference type="PANTHER" id="PTHR36174">
    <property type="entry name" value="LIPID II:GLYCINE GLYCYLTRANSFERASE"/>
    <property type="match status" value="1"/>
</dbReference>
<keyword evidence="6" id="KW-0961">Cell wall biogenesis/degradation</keyword>
<dbReference type="SUPFAM" id="SSF55729">
    <property type="entry name" value="Acyl-CoA N-acyltransferases (Nat)"/>
    <property type="match status" value="2"/>
</dbReference>
<keyword evidence="3" id="KW-0133">Cell shape</keyword>
<reference evidence="8 9" key="1">
    <citation type="journal article" date="2016" name="Nat. Commun.">
        <title>Thousands of microbial genomes shed light on interconnected biogeochemical processes in an aquifer system.</title>
        <authorList>
            <person name="Anantharaman K."/>
            <person name="Brown C.T."/>
            <person name="Hug L.A."/>
            <person name="Sharon I."/>
            <person name="Castelle C.J."/>
            <person name="Probst A.J."/>
            <person name="Thomas B.C."/>
            <person name="Singh A."/>
            <person name="Wilkins M.J."/>
            <person name="Karaoz U."/>
            <person name="Brodie E.L."/>
            <person name="Williams K.H."/>
            <person name="Hubbard S.S."/>
            <person name="Banfield J.F."/>
        </authorList>
    </citation>
    <scope>NUCLEOTIDE SEQUENCE [LARGE SCALE GENOMIC DNA]</scope>
</reference>
<evidence type="ECO:0000256" key="4">
    <source>
        <dbReference type="ARBA" id="ARBA00022984"/>
    </source>
</evidence>
<keyword evidence="5" id="KW-0012">Acyltransferase</keyword>
<organism evidence="8 9">
    <name type="scientific">Candidatus Blackburnbacteria bacterium RIFCSPHIGHO2_02_FULL_44_20</name>
    <dbReference type="NCBI Taxonomy" id="1797516"/>
    <lineage>
        <taxon>Bacteria</taxon>
        <taxon>Candidatus Blackburniibacteriota</taxon>
    </lineage>
</organism>
<dbReference type="PROSITE" id="PS51191">
    <property type="entry name" value="FEMABX"/>
    <property type="match status" value="1"/>
</dbReference>